<evidence type="ECO:0000313" key="1">
    <source>
        <dbReference type="EMBL" id="TIX50639.1"/>
    </source>
</evidence>
<organism evidence="1 2">
    <name type="scientific">Alteraurantiacibacter aquimixticola</name>
    <dbReference type="NCBI Taxonomy" id="2489173"/>
    <lineage>
        <taxon>Bacteria</taxon>
        <taxon>Pseudomonadati</taxon>
        <taxon>Pseudomonadota</taxon>
        <taxon>Alphaproteobacteria</taxon>
        <taxon>Sphingomonadales</taxon>
        <taxon>Erythrobacteraceae</taxon>
        <taxon>Alteraurantiacibacter</taxon>
    </lineage>
</organism>
<evidence type="ECO:0000313" key="2">
    <source>
        <dbReference type="Proteomes" id="UP000309389"/>
    </source>
</evidence>
<dbReference type="EMBL" id="SSHH01000002">
    <property type="protein sequence ID" value="TIX50639.1"/>
    <property type="molecule type" value="Genomic_DNA"/>
</dbReference>
<proteinExistence type="predicted"/>
<name>A0A4T3F0R4_9SPHN</name>
<dbReference type="RefSeq" id="WP_136693659.1">
    <property type="nucleotide sequence ID" value="NZ_SSHH01000002.1"/>
</dbReference>
<keyword evidence="2" id="KW-1185">Reference proteome</keyword>
<sequence>MSVILPIALILAAIIAVVVWRGRQFGELARRGVPVTGTVVKKFRTGSTGGVPSGKRIAFTYRGPDGKDYRRAASIATGKWQELELDGPIDLICLPDRPGVSAPAWLVEAAREALAKR</sequence>
<dbReference type="AlphaFoldDB" id="A0A4T3F0R4"/>
<protein>
    <recommendedName>
        <fullName evidence="3">DUF3592 domain-containing protein</fullName>
    </recommendedName>
</protein>
<dbReference type="Proteomes" id="UP000309389">
    <property type="component" value="Unassembled WGS sequence"/>
</dbReference>
<gene>
    <name evidence="1" type="ORF">E5222_10300</name>
</gene>
<accession>A0A4T3F0R4</accession>
<comment type="caution">
    <text evidence="1">The sequence shown here is derived from an EMBL/GenBank/DDBJ whole genome shotgun (WGS) entry which is preliminary data.</text>
</comment>
<dbReference type="OrthoDB" id="7605456at2"/>
<evidence type="ECO:0008006" key="3">
    <source>
        <dbReference type="Google" id="ProtNLM"/>
    </source>
</evidence>
<reference evidence="1 2" key="1">
    <citation type="submission" date="2019-04" db="EMBL/GenBank/DDBJ databases">
        <title>Altererythrobacter aquimixticola sp. nov., isolated from sediment of junction between the ocean and a freshwater spring.</title>
        <authorList>
            <person name="Yoon J.-H."/>
        </authorList>
    </citation>
    <scope>NUCLEOTIDE SEQUENCE [LARGE SCALE GENOMIC DNA]</scope>
    <source>
        <strain evidence="1 2">SSKS-13</strain>
    </source>
</reference>